<dbReference type="InterPro" id="IPR050638">
    <property type="entry name" value="AA-Vitamin_Transporters"/>
</dbReference>
<dbReference type="RefSeq" id="WP_390319538.1">
    <property type="nucleotide sequence ID" value="NZ_JBHSPB010000017.1"/>
</dbReference>
<feature type="transmembrane region" description="Helical" evidence="7">
    <location>
        <begin position="207"/>
        <end position="227"/>
    </location>
</feature>
<evidence type="ECO:0000256" key="5">
    <source>
        <dbReference type="ARBA" id="ARBA00023136"/>
    </source>
</evidence>
<dbReference type="SUPFAM" id="SSF103481">
    <property type="entry name" value="Multidrug resistance efflux transporter EmrE"/>
    <property type="match status" value="2"/>
</dbReference>
<dbReference type="InterPro" id="IPR037185">
    <property type="entry name" value="EmrE-like"/>
</dbReference>
<feature type="domain" description="EamA" evidence="8">
    <location>
        <begin position="205"/>
        <end position="341"/>
    </location>
</feature>
<keyword evidence="10" id="KW-1185">Reference proteome</keyword>
<feature type="transmembrane region" description="Helical" evidence="7">
    <location>
        <begin position="148"/>
        <end position="168"/>
    </location>
</feature>
<feature type="transmembrane region" description="Helical" evidence="7">
    <location>
        <begin position="326"/>
        <end position="345"/>
    </location>
</feature>
<evidence type="ECO:0000256" key="1">
    <source>
        <dbReference type="ARBA" id="ARBA00004141"/>
    </source>
</evidence>
<feature type="transmembrane region" description="Helical" evidence="7">
    <location>
        <begin position="273"/>
        <end position="294"/>
    </location>
</feature>
<evidence type="ECO:0000259" key="8">
    <source>
        <dbReference type="Pfam" id="PF00892"/>
    </source>
</evidence>
<dbReference type="PANTHER" id="PTHR32322">
    <property type="entry name" value="INNER MEMBRANE TRANSPORTER"/>
    <property type="match status" value="1"/>
</dbReference>
<evidence type="ECO:0000313" key="10">
    <source>
        <dbReference type="Proteomes" id="UP001596083"/>
    </source>
</evidence>
<feature type="transmembrane region" description="Helical" evidence="7">
    <location>
        <begin position="122"/>
        <end position="142"/>
    </location>
</feature>
<feature type="domain" description="EamA" evidence="8">
    <location>
        <begin position="39"/>
        <end position="194"/>
    </location>
</feature>
<keyword evidence="5 7" id="KW-0472">Membrane</keyword>
<evidence type="ECO:0000256" key="2">
    <source>
        <dbReference type="ARBA" id="ARBA00007362"/>
    </source>
</evidence>
<evidence type="ECO:0000256" key="6">
    <source>
        <dbReference type="SAM" id="MobiDB-lite"/>
    </source>
</evidence>
<name>A0ABW0Z6B3_9ACTN</name>
<proteinExistence type="inferred from homology"/>
<dbReference type="PANTHER" id="PTHR32322:SF2">
    <property type="entry name" value="EAMA DOMAIN-CONTAINING PROTEIN"/>
    <property type="match status" value="1"/>
</dbReference>
<comment type="subcellular location">
    <subcellularLocation>
        <location evidence="1">Membrane</location>
        <topology evidence="1">Multi-pass membrane protein</topology>
    </subcellularLocation>
</comment>
<feature type="transmembrane region" description="Helical" evidence="7">
    <location>
        <begin position="301"/>
        <end position="320"/>
    </location>
</feature>
<comment type="caution">
    <text evidence="9">The sequence shown here is derived from an EMBL/GenBank/DDBJ whole genome shotgun (WGS) entry which is preliminary data.</text>
</comment>
<sequence>MSSSLPSSGLPSSGPSSGGFPHASSSAPLSASGGPSVGRGLCYVAFAAVSWGTAGATADLVVGSSGLGPVALTFWRTAGGFVLLLAVQAPRLLRARRTGPGAGTGRADGTGAVPHGPGRRRVLRILVTGLGLTVFQVCYFGAVVATGLAVGTVVTLGAAPVLVALGARVSLGERLGLGGGLSVCGACAGLAVLTLGGGPGAVRPTGVALALLSAAGYAVVTVYERYLGRAGRAADPFTTAVTSFAVGTVCLLPFAVAEGLWPSAHGLARTLGLMAYLVTVPTALGYGLFFTGLLVVRPTTVAVITLVEPVTAAVIAVALLGERLTAATVVGTAVLLCAVAALAVAEARVQTAPATAGPLTER</sequence>
<evidence type="ECO:0000256" key="7">
    <source>
        <dbReference type="SAM" id="Phobius"/>
    </source>
</evidence>
<dbReference type="Pfam" id="PF00892">
    <property type="entry name" value="EamA"/>
    <property type="match status" value="2"/>
</dbReference>
<reference evidence="10" key="1">
    <citation type="journal article" date="2019" name="Int. J. Syst. Evol. Microbiol.">
        <title>The Global Catalogue of Microorganisms (GCM) 10K type strain sequencing project: providing services to taxonomists for standard genome sequencing and annotation.</title>
        <authorList>
            <consortium name="The Broad Institute Genomics Platform"/>
            <consortium name="The Broad Institute Genome Sequencing Center for Infectious Disease"/>
            <person name="Wu L."/>
            <person name="Ma J."/>
        </authorList>
    </citation>
    <scope>NUCLEOTIDE SEQUENCE [LARGE SCALE GENOMIC DNA]</scope>
    <source>
        <strain evidence="10">CGMCC 4.7304</strain>
    </source>
</reference>
<accession>A0ABW0Z6B3</accession>
<protein>
    <submittedName>
        <fullName evidence="9">DMT family transporter</fullName>
    </submittedName>
</protein>
<gene>
    <name evidence="9" type="ORF">ACFP1Z_24630</name>
</gene>
<feature type="transmembrane region" description="Helical" evidence="7">
    <location>
        <begin position="239"/>
        <end position="261"/>
    </location>
</feature>
<keyword evidence="4 7" id="KW-1133">Transmembrane helix</keyword>
<feature type="region of interest" description="Disordered" evidence="6">
    <location>
        <begin position="1"/>
        <end position="29"/>
    </location>
</feature>
<organism evidence="9 10">
    <name type="scientific">Streptomyces gamaensis</name>
    <dbReference type="NCBI Taxonomy" id="1763542"/>
    <lineage>
        <taxon>Bacteria</taxon>
        <taxon>Bacillati</taxon>
        <taxon>Actinomycetota</taxon>
        <taxon>Actinomycetes</taxon>
        <taxon>Kitasatosporales</taxon>
        <taxon>Streptomycetaceae</taxon>
        <taxon>Streptomyces</taxon>
    </lineage>
</organism>
<evidence type="ECO:0000313" key="9">
    <source>
        <dbReference type="EMBL" id="MFC5723353.1"/>
    </source>
</evidence>
<dbReference type="Proteomes" id="UP001596083">
    <property type="component" value="Unassembled WGS sequence"/>
</dbReference>
<dbReference type="InterPro" id="IPR000620">
    <property type="entry name" value="EamA_dom"/>
</dbReference>
<feature type="transmembrane region" description="Helical" evidence="7">
    <location>
        <begin position="67"/>
        <end position="87"/>
    </location>
</feature>
<evidence type="ECO:0000256" key="3">
    <source>
        <dbReference type="ARBA" id="ARBA00022692"/>
    </source>
</evidence>
<feature type="transmembrane region" description="Helical" evidence="7">
    <location>
        <begin position="175"/>
        <end position="195"/>
    </location>
</feature>
<dbReference type="EMBL" id="JBHSPB010000017">
    <property type="protein sequence ID" value="MFC5723353.1"/>
    <property type="molecule type" value="Genomic_DNA"/>
</dbReference>
<comment type="similarity">
    <text evidence="2">Belongs to the EamA transporter family.</text>
</comment>
<evidence type="ECO:0000256" key="4">
    <source>
        <dbReference type="ARBA" id="ARBA00022989"/>
    </source>
</evidence>
<keyword evidence="3 7" id="KW-0812">Transmembrane</keyword>